<protein>
    <submittedName>
        <fullName evidence="1">Uncharacterized protein</fullName>
    </submittedName>
</protein>
<dbReference type="Proteomes" id="UP000051790">
    <property type="component" value="Unassembled WGS sequence"/>
</dbReference>
<keyword evidence="2" id="KW-1185">Reference proteome</keyword>
<accession>A0A0R1REH5</accession>
<name>A0A0R1REH5_9LACO</name>
<dbReference type="EMBL" id="AZEU01000055">
    <property type="protein sequence ID" value="KRL51923.1"/>
    <property type="molecule type" value="Genomic_DNA"/>
</dbReference>
<organism evidence="1 2">
    <name type="scientific">Lacticaseibacillus manihotivorans DSM 13343 = JCM 12514</name>
    <dbReference type="NCBI Taxonomy" id="1423769"/>
    <lineage>
        <taxon>Bacteria</taxon>
        <taxon>Bacillati</taxon>
        <taxon>Bacillota</taxon>
        <taxon>Bacilli</taxon>
        <taxon>Lactobacillales</taxon>
        <taxon>Lactobacillaceae</taxon>
        <taxon>Lacticaseibacillus</taxon>
    </lineage>
</organism>
<gene>
    <name evidence="1" type="ORF">FD01_GL002895</name>
</gene>
<evidence type="ECO:0000313" key="2">
    <source>
        <dbReference type="Proteomes" id="UP000051790"/>
    </source>
</evidence>
<comment type="caution">
    <text evidence="1">The sequence shown here is derived from an EMBL/GenBank/DDBJ whole genome shotgun (WGS) entry which is preliminary data.</text>
</comment>
<sequence length="208" mass="23254">MGKQVFIEGEILLTDQIATVNFSGHSRIMKQTLILPTRIDVTGSTRLHFLPWVLLPEWIQGKWQPGEHWRFVGRSVRNTAMLPVSNVGTVLEESRAMREAIAELVITWVKQHQEKHLLKAIAPITASFVSGRTTAQTWYSKVAFETGLQAPLVTPGHELSDGLIQLNRIVAFRTLPTLTLCVVTQATKLAPGSLMAETFDHNVIPQLR</sequence>
<reference evidence="1 2" key="1">
    <citation type="journal article" date="2015" name="Genome Announc.">
        <title>Expanding the biotechnology potential of lactobacilli through comparative genomics of 213 strains and associated genera.</title>
        <authorList>
            <person name="Sun Z."/>
            <person name="Harris H.M."/>
            <person name="McCann A."/>
            <person name="Guo C."/>
            <person name="Argimon S."/>
            <person name="Zhang W."/>
            <person name="Yang X."/>
            <person name="Jeffery I.B."/>
            <person name="Cooney J.C."/>
            <person name="Kagawa T.F."/>
            <person name="Liu W."/>
            <person name="Song Y."/>
            <person name="Salvetti E."/>
            <person name="Wrobel A."/>
            <person name="Rasinkangas P."/>
            <person name="Parkhill J."/>
            <person name="Rea M.C."/>
            <person name="O'Sullivan O."/>
            <person name="Ritari J."/>
            <person name="Douillard F.P."/>
            <person name="Paul Ross R."/>
            <person name="Yang R."/>
            <person name="Briner A.E."/>
            <person name="Felis G.E."/>
            <person name="de Vos W.M."/>
            <person name="Barrangou R."/>
            <person name="Klaenhammer T.R."/>
            <person name="Caufield P.W."/>
            <person name="Cui Y."/>
            <person name="Zhang H."/>
            <person name="O'Toole P.W."/>
        </authorList>
    </citation>
    <scope>NUCLEOTIDE SEQUENCE [LARGE SCALE GENOMIC DNA]</scope>
    <source>
        <strain evidence="1 2">DSM 13343</strain>
    </source>
</reference>
<proteinExistence type="predicted"/>
<dbReference type="PATRIC" id="fig|1423769.4.peg.3124"/>
<dbReference type="AlphaFoldDB" id="A0A0R1REH5"/>
<dbReference type="RefSeq" id="WP_056962607.1">
    <property type="nucleotide sequence ID" value="NZ_AZEU01000055.1"/>
</dbReference>
<evidence type="ECO:0000313" key="1">
    <source>
        <dbReference type="EMBL" id="KRL51923.1"/>
    </source>
</evidence>
<dbReference type="OrthoDB" id="2296350at2"/>